<keyword evidence="2" id="KW-1185">Reference proteome</keyword>
<name>A0AAV9XDW6_9PEZI</name>
<gene>
    <name evidence="1" type="ORF">TWF694_008972</name>
</gene>
<proteinExistence type="predicted"/>
<sequence length="318" mass="34719">MTHPTLAGPSGNITSPAQLCAKFDKGGGTGIQGGTFAIYSIASLGQTLDERLQKCPSLLTDLQQAASRVEETVPIYYKLSDIQEDKLHSLPSASSMNEDPNSKYPRLPWFLVNAAIAQHHCIVGQNSAVETLLSILRRPWCILEVCCTDYTTIEAVLEFSKLARQVNPELYAAAVLLLSHEAAKRSSETQIPLPPVSSSRAPEASLGPLREVYTALSADGMKSHNPFWLRVICVCGVQLGIAVSDLLRVLCAAKGVFIPENVGSPVRFGGLRRALTDDISSARRRISDHDQRVGFQSHSQRLISLYQKVLQQLTEEIP</sequence>
<comment type="caution">
    <text evidence="1">The sequence shown here is derived from an EMBL/GenBank/DDBJ whole genome shotgun (WGS) entry which is preliminary data.</text>
</comment>
<dbReference type="EMBL" id="JAVHJO010000005">
    <property type="protein sequence ID" value="KAK6540151.1"/>
    <property type="molecule type" value="Genomic_DNA"/>
</dbReference>
<protein>
    <submittedName>
        <fullName evidence="1">Uncharacterized protein</fullName>
    </submittedName>
</protein>
<evidence type="ECO:0000313" key="1">
    <source>
        <dbReference type="EMBL" id="KAK6540151.1"/>
    </source>
</evidence>
<organism evidence="1 2">
    <name type="scientific">Orbilia ellipsospora</name>
    <dbReference type="NCBI Taxonomy" id="2528407"/>
    <lineage>
        <taxon>Eukaryota</taxon>
        <taxon>Fungi</taxon>
        <taxon>Dikarya</taxon>
        <taxon>Ascomycota</taxon>
        <taxon>Pezizomycotina</taxon>
        <taxon>Orbiliomycetes</taxon>
        <taxon>Orbiliales</taxon>
        <taxon>Orbiliaceae</taxon>
        <taxon>Orbilia</taxon>
    </lineage>
</organism>
<evidence type="ECO:0000313" key="2">
    <source>
        <dbReference type="Proteomes" id="UP001365542"/>
    </source>
</evidence>
<reference evidence="1 2" key="1">
    <citation type="submission" date="2019-10" db="EMBL/GenBank/DDBJ databases">
        <authorList>
            <person name="Palmer J.M."/>
        </authorList>
    </citation>
    <scope>NUCLEOTIDE SEQUENCE [LARGE SCALE GENOMIC DNA]</scope>
    <source>
        <strain evidence="1 2">TWF694</strain>
    </source>
</reference>
<accession>A0AAV9XDW6</accession>
<dbReference type="AlphaFoldDB" id="A0AAV9XDW6"/>
<dbReference type="Proteomes" id="UP001365542">
    <property type="component" value="Unassembled WGS sequence"/>
</dbReference>